<reference evidence="1 2" key="1">
    <citation type="submission" date="2013-10" db="EMBL/GenBank/DDBJ databases">
        <title>Complete genome sequence of Corynebacterium lactis DSM 45799(T), isolated from raw cow milk.</title>
        <authorList>
            <person name="Ruckert C."/>
            <person name="Albersmeier A."/>
            <person name="Lipski A."/>
            <person name="Kalinowski J."/>
        </authorList>
    </citation>
    <scope>NUCLEOTIDE SEQUENCE [LARGE SCALE GENOMIC DNA]</scope>
    <source>
        <strain evidence="1 2">RW2-5</strain>
    </source>
</reference>
<name>A0A0K2GZQ9_9CORY</name>
<evidence type="ECO:0000313" key="1">
    <source>
        <dbReference type="EMBL" id="ALA67259.1"/>
    </source>
</evidence>
<evidence type="ECO:0000313" key="2">
    <source>
        <dbReference type="Proteomes" id="UP000058446"/>
    </source>
</evidence>
<dbReference type="KEGG" id="clw:CLAC_05475"/>
<proteinExistence type="predicted"/>
<dbReference type="EMBL" id="CP006841">
    <property type="protein sequence ID" value="ALA67259.1"/>
    <property type="molecule type" value="Genomic_DNA"/>
</dbReference>
<protein>
    <recommendedName>
        <fullName evidence="3">DUF3046 domain-containing protein</fullName>
    </recommendedName>
</protein>
<organism evidence="1 2">
    <name type="scientific">Corynebacterium lactis RW2-5</name>
    <dbReference type="NCBI Taxonomy" id="1408189"/>
    <lineage>
        <taxon>Bacteria</taxon>
        <taxon>Bacillati</taxon>
        <taxon>Actinomycetota</taxon>
        <taxon>Actinomycetes</taxon>
        <taxon>Mycobacteriales</taxon>
        <taxon>Corynebacteriaceae</taxon>
        <taxon>Corynebacterium</taxon>
    </lineage>
</organism>
<evidence type="ECO:0008006" key="3">
    <source>
        <dbReference type="Google" id="ProtNLM"/>
    </source>
</evidence>
<dbReference type="Proteomes" id="UP000058446">
    <property type="component" value="Chromosome"/>
</dbReference>
<sequence length="68" mass="8075">MRLADFYSFVDHEFGKEHGPWLLHSHVLLEFGKTPVELLEDGVEPRDIWWALCREHDVPETRWCGPDE</sequence>
<keyword evidence="2" id="KW-1185">Reference proteome</keyword>
<dbReference type="AlphaFoldDB" id="A0A0K2GZQ9"/>
<dbReference type="RefSeq" id="WP_053412027.1">
    <property type="nucleotide sequence ID" value="NZ_CP006841.1"/>
</dbReference>
<dbReference type="OrthoDB" id="3215033at2"/>
<gene>
    <name evidence="1" type="ORF">CLAC_05475</name>
</gene>
<accession>A0A0K2GZQ9</accession>
<dbReference type="STRING" id="1408189.CLAC_05475"/>
<dbReference type="InterPro" id="IPR021408">
    <property type="entry name" value="DUF3046"/>
</dbReference>
<dbReference type="Pfam" id="PF11248">
    <property type="entry name" value="DUF3046"/>
    <property type="match status" value="1"/>
</dbReference>
<dbReference type="PATRIC" id="fig|1408189.4.peg.1090"/>